<keyword evidence="3" id="KW-1185">Reference proteome</keyword>
<dbReference type="AlphaFoldDB" id="W4M953"/>
<accession>W4M953</accession>
<gene>
    <name evidence="2" type="ORF">ETSY2_15400</name>
</gene>
<dbReference type="HOGENOM" id="CLU_1727990_0_0_7"/>
<feature type="domain" description="DinB-like" evidence="1">
    <location>
        <begin position="92"/>
        <end position="139"/>
    </location>
</feature>
<dbReference type="EMBL" id="AZHX01000620">
    <property type="protein sequence ID" value="ETX06728.1"/>
    <property type="molecule type" value="Genomic_DNA"/>
</dbReference>
<proteinExistence type="predicted"/>
<dbReference type="Proteomes" id="UP000019140">
    <property type="component" value="Unassembled WGS sequence"/>
</dbReference>
<reference evidence="2 3" key="1">
    <citation type="journal article" date="2014" name="Nature">
        <title>An environmental bacterial taxon with a large and distinct metabolic repertoire.</title>
        <authorList>
            <person name="Wilson M.C."/>
            <person name="Mori T."/>
            <person name="Ruckert C."/>
            <person name="Uria A.R."/>
            <person name="Helf M.J."/>
            <person name="Takada K."/>
            <person name="Gernert C."/>
            <person name="Steffens U.A."/>
            <person name="Heycke N."/>
            <person name="Schmitt S."/>
            <person name="Rinke C."/>
            <person name="Helfrich E.J."/>
            <person name="Brachmann A.O."/>
            <person name="Gurgui C."/>
            <person name="Wakimoto T."/>
            <person name="Kracht M."/>
            <person name="Crusemann M."/>
            <person name="Hentschel U."/>
            <person name="Abe I."/>
            <person name="Matsunaga S."/>
            <person name="Kalinowski J."/>
            <person name="Takeyama H."/>
            <person name="Piel J."/>
        </authorList>
    </citation>
    <scope>NUCLEOTIDE SEQUENCE [LARGE SCALE GENOMIC DNA]</scope>
    <source>
        <strain evidence="3">TSY2</strain>
    </source>
</reference>
<protein>
    <recommendedName>
        <fullName evidence="1">DinB-like domain-containing protein</fullName>
    </recommendedName>
</protein>
<sequence>MGHQNPELKTFIKRLRDEFNQTMDALIDLPQDYLDAPCGHGCARGGSVRDLLVHNIFHEKQHSGQVWSIRDQLRILQGWDRQDLPMLLADYTTARAQLIASLFGLTDEQLDAKPPDGGWTVRETLEHVLYWDRSSIDTLQAEFEQVGQKEP</sequence>
<dbReference type="Pfam" id="PF12867">
    <property type="entry name" value="DinB_2"/>
    <property type="match status" value="1"/>
</dbReference>
<evidence type="ECO:0000259" key="1">
    <source>
        <dbReference type="Pfam" id="PF12867"/>
    </source>
</evidence>
<dbReference type="InterPro" id="IPR024775">
    <property type="entry name" value="DinB-like"/>
</dbReference>
<evidence type="ECO:0000313" key="2">
    <source>
        <dbReference type="EMBL" id="ETX06728.1"/>
    </source>
</evidence>
<dbReference type="InterPro" id="IPR034660">
    <property type="entry name" value="DinB/YfiT-like"/>
</dbReference>
<name>W4M953_9BACT</name>
<dbReference type="Gene3D" id="1.20.120.450">
    <property type="entry name" value="dinb family like domain"/>
    <property type="match status" value="2"/>
</dbReference>
<comment type="caution">
    <text evidence="2">The sequence shown here is derived from an EMBL/GenBank/DDBJ whole genome shotgun (WGS) entry which is preliminary data.</text>
</comment>
<dbReference type="SUPFAM" id="SSF109854">
    <property type="entry name" value="DinB/YfiT-like putative metalloenzymes"/>
    <property type="match status" value="2"/>
</dbReference>
<organism evidence="2 3">
    <name type="scientific">Candidatus Entotheonella gemina</name>
    <dbReference type="NCBI Taxonomy" id="1429439"/>
    <lineage>
        <taxon>Bacteria</taxon>
        <taxon>Pseudomonadati</taxon>
        <taxon>Nitrospinota/Tectimicrobiota group</taxon>
        <taxon>Candidatus Tectimicrobiota</taxon>
        <taxon>Candidatus Entotheonellia</taxon>
        <taxon>Candidatus Entotheonellales</taxon>
        <taxon>Candidatus Entotheonellaceae</taxon>
        <taxon>Candidatus Entotheonella</taxon>
    </lineage>
</organism>
<evidence type="ECO:0000313" key="3">
    <source>
        <dbReference type="Proteomes" id="UP000019140"/>
    </source>
</evidence>